<dbReference type="SUPFAM" id="SSF52540">
    <property type="entry name" value="P-loop containing nucleoside triphosphate hydrolases"/>
    <property type="match status" value="1"/>
</dbReference>
<evidence type="ECO:0000313" key="4">
    <source>
        <dbReference type="EMBL" id="ROP34090.1"/>
    </source>
</evidence>
<comment type="caution">
    <text evidence="4">The sequence shown here is derived from an EMBL/GenBank/DDBJ whole genome shotgun (WGS) entry which is preliminary data.</text>
</comment>
<dbReference type="GO" id="GO:0005524">
    <property type="term" value="F:ATP binding"/>
    <property type="evidence" value="ECO:0007669"/>
    <property type="project" value="UniProtKB-KW"/>
</dbReference>
<dbReference type="InterPro" id="IPR035994">
    <property type="entry name" value="Nucleoside_phosphorylase_sf"/>
</dbReference>
<dbReference type="GO" id="GO:0009116">
    <property type="term" value="P:nucleoside metabolic process"/>
    <property type="evidence" value="ECO:0007669"/>
    <property type="project" value="InterPro"/>
</dbReference>
<sequence length="1386" mass="149690">MVERGPAARVVVIVTALEEEASAVVGHLDGVRWQRHPTGQRVRVGSFGGAVLEWQVIVTEVGRGNEQAAIATERAVEQFQAQVALIVGVAGGLKDVRVGDVVVATDVFGYEYGRDEDLEFRPRSKVASASFPLVELARQVRADRTWWRRLPRELTAGLAGPPDVRVLIEPVASGGKVIAGSGAPSAALIRRHYSQAVAVNQEDLGVVLVGLTRPDLRVAMVRGISDLLDGKAAADAGGSQRMAAERAAAFAFELLHLAEPEDVSSGDAAESWTAAGRRRFEASLTFPLVRALLAVRSPGSSAIATALNWDQLLVAHADRGARRRARHFLVEVGETVIAYVVENQRHLIQAMPPALLASVVDGLAGTLHRAALTALGIGHRAGVRADALAVHFAEAGAAWSDLDEGPAYPLRTLAAELGAYGSEALLALPQLTMENLPRLWDEVPRPGAVLGAALGRFPGHGRPGRSPADAYTTDYLRNVAQALDEISMFGIDLAPEVRRYSLTTGYVSLRARDGAPGDGRSAAVGAPPGGTPVEVALASANRILLTGEAGFGKTTLLQWIAVSLARNSMPPPLQKWHGRVPFLIRLRAYREVALPTVDELAAEIAGQARQPPSWCRARLGSGAVAVLVDGLDEMPAEKRPEVRRWLADLIAQSGTSAVFVVASRPIALRDEAYHLAGLEFHRVEVAPMGDAEMSRLVTDWHTATAERLPPAERSAHVARGELLFRTLTNSWQLRDLASSPLLCAVLCALNYASPGGLPHRRVDVYERALAMMLGRRDRDRGVAPLLTDDEQWTLLQYIAQRFLHAGLSEASRQSTERMIATVARSLPNLAGDPASILVELLERSGVIRAPAADTIDFVHRSFLEYLAARSLLDEGRIEDLLTHVWSVDWADVITLAVGSARSSDALRLMRGILDQVDREPPGSARHRQGRDLLARCVSASTRVDIDVHEKVMDLLAALIPPADRAEADAVVALGQAALPLLNRHLSAAGTYPATFIDIIARIGGDRAMGMLREHAARCTAESHDALSDAWSHFDPARYATQVLAAIPQQTVWFPLFDVSRLPFTPLLPERFEVDVFVAVPGHTFPALAAGARIQTIELVARDAMAMDWLVQIRGLTEATFHRLNRLELDPRTGRNEDLRGLMLVDCFTGEAFLDCRSLLCFPALEELIVQGPARIRNLHFLGRLPALRVLLMDDASAVEIGTSVIESASLRDVALPRLPAQDLTLVSGCDNLALLDVRESAITSMDGAADLPELYHLRATDCTSLEDLTAIADLGTLTELDLRGCGALPIEARAHLYGWLPGLDLDERLSLAPDDDVLGLRPATMDDIAEAAGDAVDGDMRDALFEVFVPVEDQDVSPVKPRDGWIVGSLEQIHLPSEESPDDEDD</sequence>
<dbReference type="InterPro" id="IPR027417">
    <property type="entry name" value="P-loop_NTPase"/>
</dbReference>
<dbReference type="Pfam" id="PF22733">
    <property type="entry name" value="NNH1"/>
    <property type="match status" value="1"/>
</dbReference>
<evidence type="ECO:0000259" key="3">
    <source>
        <dbReference type="PROSITE" id="PS50837"/>
    </source>
</evidence>
<dbReference type="PROSITE" id="PS50837">
    <property type="entry name" value="NACHT"/>
    <property type="match status" value="1"/>
</dbReference>
<dbReference type="PANTHER" id="PTHR46832:SF1">
    <property type="entry name" value="5'-METHYLTHIOADENOSINE_S-ADENOSYLHOMOCYSTEINE NUCLEOSIDASE"/>
    <property type="match status" value="1"/>
</dbReference>
<dbReference type="OrthoDB" id="135105at2"/>
<dbReference type="InterPro" id="IPR054547">
    <property type="entry name" value="NNH1"/>
</dbReference>
<feature type="domain" description="NACHT" evidence="3">
    <location>
        <begin position="541"/>
        <end position="873"/>
    </location>
</feature>
<evidence type="ECO:0000313" key="5">
    <source>
        <dbReference type="Proteomes" id="UP000271683"/>
    </source>
</evidence>
<gene>
    <name evidence="4" type="ORF">EDD30_7158</name>
</gene>
<evidence type="ECO:0000256" key="2">
    <source>
        <dbReference type="ARBA" id="ARBA00022840"/>
    </source>
</evidence>
<evidence type="ECO:0000256" key="1">
    <source>
        <dbReference type="ARBA" id="ARBA00022741"/>
    </source>
</evidence>
<dbReference type="Gene3D" id="3.80.10.10">
    <property type="entry name" value="Ribonuclease Inhibitor"/>
    <property type="match status" value="1"/>
</dbReference>
<protein>
    <submittedName>
        <fullName evidence="4">NACHT domain-containing protein</fullName>
    </submittedName>
</protein>
<dbReference type="EMBL" id="RJKL01000001">
    <property type="protein sequence ID" value="ROP34090.1"/>
    <property type="molecule type" value="Genomic_DNA"/>
</dbReference>
<dbReference type="PANTHER" id="PTHR46832">
    <property type="entry name" value="5'-METHYLTHIOADENOSINE/S-ADENOSYLHOMOCYSTEINE NUCLEOSIDASE"/>
    <property type="match status" value="1"/>
</dbReference>
<keyword evidence="1" id="KW-0547">Nucleotide-binding</keyword>
<dbReference type="Proteomes" id="UP000271683">
    <property type="component" value="Unassembled WGS sequence"/>
</dbReference>
<dbReference type="Gene3D" id="3.40.50.1580">
    <property type="entry name" value="Nucleoside phosphorylase domain"/>
    <property type="match status" value="1"/>
</dbReference>
<dbReference type="GO" id="GO:0008782">
    <property type="term" value="F:adenosylhomocysteine nucleosidase activity"/>
    <property type="evidence" value="ECO:0007669"/>
    <property type="project" value="TreeGrafter"/>
</dbReference>
<dbReference type="GO" id="GO:0005829">
    <property type="term" value="C:cytosol"/>
    <property type="evidence" value="ECO:0007669"/>
    <property type="project" value="TreeGrafter"/>
</dbReference>
<dbReference type="InterPro" id="IPR032675">
    <property type="entry name" value="LRR_dom_sf"/>
</dbReference>
<dbReference type="GO" id="GO:0019284">
    <property type="term" value="P:L-methionine salvage from S-adenosylmethionine"/>
    <property type="evidence" value="ECO:0007669"/>
    <property type="project" value="TreeGrafter"/>
</dbReference>
<dbReference type="InterPro" id="IPR007111">
    <property type="entry name" value="NACHT_NTPase"/>
</dbReference>
<organism evidence="4 5">
    <name type="scientific">Couchioplanes caeruleus</name>
    <dbReference type="NCBI Taxonomy" id="56438"/>
    <lineage>
        <taxon>Bacteria</taxon>
        <taxon>Bacillati</taxon>
        <taxon>Actinomycetota</taxon>
        <taxon>Actinomycetes</taxon>
        <taxon>Micromonosporales</taxon>
        <taxon>Micromonosporaceae</taxon>
        <taxon>Couchioplanes</taxon>
    </lineage>
</organism>
<dbReference type="Gene3D" id="3.40.50.300">
    <property type="entry name" value="P-loop containing nucleotide triphosphate hydrolases"/>
    <property type="match status" value="1"/>
</dbReference>
<dbReference type="SUPFAM" id="SSF53167">
    <property type="entry name" value="Purine and uridine phosphorylases"/>
    <property type="match status" value="1"/>
</dbReference>
<name>A0A3N1GUZ3_9ACTN</name>
<reference evidence="4 5" key="1">
    <citation type="submission" date="2018-11" db="EMBL/GenBank/DDBJ databases">
        <title>Sequencing the genomes of 1000 actinobacteria strains.</title>
        <authorList>
            <person name="Klenk H.-P."/>
        </authorList>
    </citation>
    <scope>NUCLEOTIDE SEQUENCE [LARGE SCALE GENOMIC DNA]</scope>
    <source>
        <strain evidence="4 5">DSM 43634</strain>
    </source>
</reference>
<dbReference type="Pfam" id="PF05729">
    <property type="entry name" value="NACHT"/>
    <property type="match status" value="1"/>
</dbReference>
<dbReference type="SUPFAM" id="SSF52058">
    <property type="entry name" value="L domain-like"/>
    <property type="match status" value="1"/>
</dbReference>
<proteinExistence type="predicted"/>
<dbReference type="InterPro" id="IPR000845">
    <property type="entry name" value="Nucleoside_phosphorylase_d"/>
</dbReference>
<dbReference type="Pfam" id="PF01048">
    <property type="entry name" value="PNP_UDP_1"/>
    <property type="match status" value="1"/>
</dbReference>
<accession>A0A3N1GUZ3</accession>
<dbReference type="RefSeq" id="WP_123678686.1">
    <property type="nucleotide sequence ID" value="NZ_RJKL01000001.1"/>
</dbReference>
<keyword evidence="2" id="KW-0067">ATP-binding</keyword>
<dbReference type="GO" id="GO:0008930">
    <property type="term" value="F:methylthioadenosine nucleosidase activity"/>
    <property type="evidence" value="ECO:0007669"/>
    <property type="project" value="TreeGrafter"/>
</dbReference>